<dbReference type="InterPro" id="IPR035919">
    <property type="entry name" value="EAL_sf"/>
</dbReference>
<comment type="cofactor">
    <cofactor evidence="1">
        <name>Mg(2+)</name>
        <dbReference type="ChEBI" id="CHEBI:18420"/>
    </cofactor>
</comment>
<dbReference type="InterPro" id="IPR000700">
    <property type="entry name" value="PAS-assoc_C"/>
</dbReference>
<keyword evidence="3" id="KW-0973">c-di-GMP</keyword>
<dbReference type="SUPFAM" id="SSF54631">
    <property type="entry name" value="CBS-domain pair"/>
    <property type="match status" value="2"/>
</dbReference>
<dbReference type="PROSITE" id="PS51371">
    <property type="entry name" value="CBS"/>
    <property type="match status" value="4"/>
</dbReference>
<dbReference type="GO" id="GO:0071111">
    <property type="term" value="F:cyclic-guanylate-specific phosphodiesterase activity"/>
    <property type="evidence" value="ECO:0007669"/>
    <property type="project" value="UniProtKB-EC"/>
</dbReference>
<dbReference type="CDD" id="cd01948">
    <property type="entry name" value="EAL"/>
    <property type="match status" value="1"/>
</dbReference>
<evidence type="ECO:0000259" key="10">
    <source>
        <dbReference type="PROSITE" id="PS50887"/>
    </source>
</evidence>
<dbReference type="Pfam" id="PF00990">
    <property type="entry name" value="GGDEF"/>
    <property type="match status" value="1"/>
</dbReference>
<evidence type="ECO:0000313" key="12">
    <source>
        <dbReference type="EMBL" id="MCG7938961.1"/>
    </source>
</evidence>
<dbReference type="InterPro" id="IPR013655">
    <property type="entry name" value="PAS_fold_3"/>
</dbReference>
<dbReference type="GO" id="GO:0071732">
    <property type="term" value="P:cellular response to nitric oxide"/>
    <property type="evidence" value="ECO:0007669"/>
    <property type="project" value="UniProtKB-ARBA"/>
</dbReference>
<dbReference type="Pfam" id="PF00563">
    <property type="entry name" value="EAL"/>
    <property type="match status" value="1"/>
</dbReference>
<dbReference type="PROSITE" id="PS50113">
    <property type="entry name" value="PAC"/>
    <property type="match status" value="6"/>
</dbReference>
<dbReference type="SMART" id="SM00267">
    <property type="entry name" value="GGDEF"/>
    <property type="match status" value="1"/>
</dbReference>
<feature type="coiled-coil region" evidence="6">
    <location>
        <begin position="258"/>
        <end position="305"/>
    </location>
</feature>
<feature type="domain" description="PAS" evidence="7">
    <location>
        <begin position="807"/>
        <end position="877"/>
    </location>
</feature>
<dbReference type="SUPFAM" id="SSF55785">
    <property type="entry name" value="PYP-like sensor domain (PAS domain)"/>
    <property type="match status" value="6"/>
</dbReference>
<evidence type="ECO:0000256" key="4">
    <source>
        <dbReference type="ARBA" id="ARBA00051114"/>
    </source>
</evidence>
<dbReference type="InterPro" id="IPR029787">
    <property type="entry name" value="Nucleotide_cyclase"/>
</dbReference>
<dbReference type="SMART" id="SM00091">
    <property type="entry name" value="PAS"/>
    <property type="match status" value="5"/>
</dbReference>
<name>A0A9E4K3K1_9GAMM</name>
<dbReference type="SUPFAM" id="SSF141868">
    <property type="entry name" value="EAL domain-like"/>
    <property type="match status" value="1"/>
</dbReference>
<evidence type="ECO:0000256" key="2">
    <source>
        <dbReference type="ARBA" id="ARBA00012282"/>
    </source>
</evidence>
<dbReference type="PANTHER" id="PTHR44757:SF2">
    <property type="entry name" value="BIOFILM ARCHITECTURE MAINTENANCE PROTEIN MBAA"/>
    <property type="match status" value="1"/>
</dbReference>
<dbReference type="Gene3D" id="3.30.70.270">
    <property type="match status" value="1"/>
</dbReference>
<dbReference type="Pfam" id="PF08448">
    <property type="entry name" value="PAS_4"/>
    <property type="match status" value="1"/>
</dbReference>
<keyword evidence="5" id="KW-0129">CBS domain</keyword>
<dbReference type="PROSITE" id="PS50887">
    <property type="entry name" value="GGDEF"/>
    <property type="match status" value="1"/>
</dbReference>
<feature type="domain" description="EAL" evidence="9">
    <location>
        <begin position="1229"/>
        <end position="1483"/>
    </location>
</feature>
<reference evidence="12" key="1">
    <citation type="journal article" date="2021" name="Proc. Natl. Acad. Sci. U.S.A.">
        <title>Global biogeography of chemosynthetic symbionts reveals both localized and globally distributed symbiont groups. .</title>
        <authorList>
            <person name="Osvatic J.T."/>
            <person name="Wilkins L.G.E."/>
            <person name="Leibrecht L."/>
            <person name="Leray M."/>
            <person name="Zauner S."/>
            <person name="Polzin J."/>
            <person name="Camacho Y."/>
            <person name="Gros O."/>
            <person name="van Gils J.A."/>
            <person name="Eisen J.A."/>
            <person name="Petersen J.M."/>
            <person name="Yuen B."/>
        </authorList>
    </citation>
    <scope>NUCLEOTIDE SEQUENCE</scope>
    <source>
        <strain evidence="12">MAGL173</strain>
    </source>
</reference>
<dbReference type="Pfam" id="PF00571">
    <property type="entry name" value="CBS"/>
    <property type="match status" value="4"/>
</dbReference>
<feature type="domain" description="GGDEF" evidence="10">
    <location>
        <begin position="1087"/>
        <end position="1220"/>
    </location>
</feature>
<dbReference type="Proteomes" id="UP000886687">
    <property type="component" value="Unassembled WGS sequence"/>
</dbReference>
<feature type="domain" description="PAS" evidence="7">
    <location>
        <begin position="681"/>
        <end position="751"/>
    </location>
</feature>
<evidence type="ECO:0000256" key="5">
    <source>
        <dbReference type="PROSITE-ProRule" id="PRU00703"/>
    </source>
</evidence>
<dbReference type="FunFam" id="3.30.70.270:FF:000001">
    <property type="entry name" value="Diguanylate cyclase domain protein"/>
    <property type="match status" value="1"/>
</dbReference>
<evidence type="ECO:0000313" key="13">
    <source>
        <dbReference type="Proteomes" id="UP000886687"/>
    </source>
</evidence>
<evidence type="ECO:0000256" key="3">
    <source>
        <dbReference type="ARBA" id="ARBA00022636"/>
    </source>
</evidence>
<dbReference type="InterPro" id="IPR000160">
    <property type="entry name" value="GGDEF_dom"/>
</dbReference>
<evidence type="ECO:0000259" key="8">
    <source>
        <dbReference type="PROSITE" id="PS50113"/>
    </source>
</evidence>
<dbReference type="PROSITE" id="PS50883">
    <property type="entry name" value="EAL"/>
    <property type="match status" value="1"/>
</dbReference>
<organism evidence="12 13">
    <name type="scientific">Candidatus Thiodiazotropha lotti</name>
    <dbReference type="NCBI Taxonomy" id="2792787"/>
    <lineage>
        <taxon>Bacteria</taxon>
        <taxon>Pseudomonadati</taxon>
        <taxon>Pseudomonadota</taxon>
        <taxon>Gammaproteobacteria</taxon>
        <taxon>Chromatiales</taxon>
        <taxon>Sedimenticolaceae</taxon>
        <taxon>Candidatus Thiodiazotropha</taxon>
    </lineage>
</organism>
<dbReference type="PANTHER" id="PTHR44757">
    <property type="entry name" value="DIGUANYLATE CYCLASE DGCP"/>
    <property type="match status" value="1"/>
</dbReference>
<dbReference type="InterPro" id="IPR046342">
    <property type="entry name" value="CBS_dom_sf"/>
</dbReference>
<evidence type="ECO:0000256" key="1">
    <source>
        <dbReference type="ARBA" id="ARBA00001946"/>
    </source>
</evidence>
<protein>
    <recommendedName>
        <fullName evidence="2">cyclic-guanylate-specific phosphodiesterase</fullName>
        <ecNumber evidence="2">3.1.4.52</ecNumber>
    </recommendedName>
</protein>
<dbReference type="CDD" id="cd01949">
    <property type="entry name" value="GGDEF"/>
    <property type="match status" value="1"/>
</dbReference>
<accession>A0A9E4K3K1</accession>
<gene>
    <name evidence="12" type="ORF">JAZ04_08915</name>
</gene>
<dbReference type="InterPro" id="IPR052155">
    <property type="entry name" value="Biofilm_reg_signaling"/>
</dbReference>
<dbReference type="SMART" id="SM00086">
    <property type="entry name" value="PAC"/>
    <property type="match status" value="6"/>
</dbReference>
<dbReference type="Gene3D" id="3.10.580.10">
    <property type="entry name" value="CBS-domain"/>
    <property type="match status" value="2"/>
</dbReference>
<dbReference type="EMBL" id="JAEPDI010000004">
    <property type="protein sequence ID" value="MCG7938961.1"/>
    <property type="molecule type" value="Genomic_DNA"/>
</dbReference>
<evidence type="ECO:0000259" key="9">
    <source>
        <dbReference type="PROSITE" id="PS50883"/>
    </source>
</evidence>
<feature type="domain" description="CBS" evidence="11">
    <location>
        <begin position="10"/>
        <end position="65"/>
    </location>
</feature>
<feature type="domain" description="PAC" evidence="8">
    <location>
        <begin position="881"/>
        <end position="933"/>
    </location>
</feature>
<dbReference type="SMART" id="SM00116">
    <property type="entry name" value="CBS"/>
    <property type="match status" value="4"/>
</dbReference>
<dbReference type="InterPro" id="IPR000014">
    <property type="entry name" value="PAS"/>
</dbReference>
<dbReference type="SMART" id="SM00052">
    <property type="entry name" value="EAL"/>
    <property type="match status" value="1"/>
</dbReference>
<dbReference type="InterPro" id="IPR000644">
    <property type="entry name" value="CBS_dom"/>
</dbReference>
<dbReference type="CDD" id="cd00130">
    <property type="entry name" value="PAS"/>
    <property type="match status" value="4"/>
</dbReference>
<dbReference type="Gene3D" id="2.10.70.100">
    <property type="match status" value="1"/>
</dbReference>
<dbReference type="InterPro" id="IPR001610">
    <property type="entry name" value="PAC"/>
</dbReference>
<feature type="domain" description="PAC" evidence="8">
    <location>
        <begin position="500"/>
        <end position="552"/>
    </location>
</feature>
<feature type="domain" description="CBS" evidence="11">
    <location>
        <begin position="139"/>
        <end position="197"/>
    </location>
</feature>
<sequence>MIKLELADILTAPVTTVPPNCTVDNALALMRKQRISSIVITEGQVPVGIFTERDAVIISYRHQDSEHLVVQDVMGTPPLTAPLDMDYREAYRLIADHHVRHLIIVNDQGHLAGIASESSFMQHLGTEFLVRFKEVGALMTRSVITLPYDALVDDAIRLMARDRISCVVVEDAGAAVGIFTERDLVRLSSSINKGESISLSSVMAHPVRSIPIDMPVSDAIKIMDQAHIRRLVVIGESGYIVGLVTRNNIVRQLYDTHIEHLRQALNDREQELESLKSQLQLEKRLRNTEEALKDSERRLKLALSAGGIGTWSWDIGSDMIVADSHFAKLSGIPEDLAVKGLSFEQVFDSIYEEDRDSVHGIIQECLSAGGSDQYSFDFRVIWPDESMHWLSALGEVNDRDSTDRATFIHGCLIDVSDRKEAEHALRESEKQYKNLITHSPDMMYQVGLDEKVIFVSPSIEHMTGFTPDEIIGIDAAELLYVRPEERNILLQLLNENGSVKGFEAELKRKDGTTWWASANVHYVKDENGTVQAVEGIVRDITEQKRIESLLHESEQRLRFALDRSHTGGWDLNLVDHTVHRTLKHDQIFGYDSLLPEWTYEMFLDHVIPVDRSDVDNNFNNSVDTKSDWNFECRIRRRDNEIRWIRGAGGHELVKTGEIKRMSGIVQDITERKLAEAKLIESEKSLRTLLDTIPDLIWLKDPEGVYLSCNSHFQQFLDLSEERIIGKTDHDLFDPSIADAYHKNDKIVLDSGKVHMNEEDAIYADGHITQMETTKTPVHAPDGSLVGVLGIGRDITERKRAESDLTESERRFRATFDQAAVGIARVAPDGHWLEVNEKLSEIVGYSREELLEKTFQDITYPDDLDADLALVKEVLSGKRKTYSMDKRYIKSSGALVWIRLTVSLVRDDDGEPLYFISVIEDIDQRKKNAEKLIEAAAVFRSTGEGVTITDHEGNILDVNDAFTRITGYSRDEVIGRNPRVLQSGRHDKHFYEDMWHQLLENGQWHGEIWNRSKNGTVYPEILTISSVDPDDGGPKKYVGVFADISSLKATEARLDHLAHHDSLTGLPNRLLFRDRLIHSLASSERKGTKVAVVFLDLDRFKNINDTLGHGVGDQLLVEVSERITRITRAGDTVGRISGDEFCLVLEDLHLSIEVIPVVEKVLQIFADPFDVESHILRVSSSIGIALYPDNSKDADALLSFADAAMYEAKEAGRNTYCFYTREMTEQAQEHSFVQSALREAQDQSQFYLVYQPQIDLNTNNLVGLEVLSRWQHPTRGLIPPNMFIPVAEQSGLIRQLGAWILRTATTQARAWLDEGHEFGRVYVNVAGPQLHDAGFPELVKSCLTESGLPPERLGLEVTESFAMRASEHAFEVLSSLRDMGIELAIDDFGTGYSSLSYLKQLPVHKLKIDQSFVRDIPVDPNDMAIAEAVISMGRALNLKVIAEGVEKQEQAAFLYGKGCQEAQGYLYSRPLKPEQFEEWMAQTMK</sequence>
<dbReference type="CDD" id="cd02205">
    <property type="entry name" value="CBS_pair_SF"/>
    <property type="match status" value="1"/>
</dbReference>
<feature type="domain" description="CBS" evidence="11">
    <location>
        <begin position="203"/>
        <end position="259"/>
    </location>
</feature>
<dbReference type="Pfam" id="PF13426">
    <property type="entry name" value="PAS_9"/>
    <property type="match status" value="2"/>
</dbReference>
<feature type="domain" description="PAS" evidence="7">
    <location>
        <begin position="924"/>
        <end position="1001"/>
    </location>
</feature>
<comment type="caution">
    <text evidence="12">The sequence shown here is derived from an EMBL/GenBank/DDBJ whole genome shotgun (WGS) entry which is preliminary data.</text>
</comment>
<dbReference type="InterPro" id="IPR035965">
    <property type="entry name" value="PAS-like_dom_sf"/>
</dbReference>
<dbReference type="NCBIfam" id="TIGR00254">
    <property type="entry name" value="GGDEF"/>
    <property type="match status" value="1"/>
</dbReference>
<feature type="domain" description="CBS" evidence="11">
    <location>
        <begin position="74"/>
        <end position="134"/>
    </location>
</feature>
<feature type="domain" description="PAC" evidence="8">
    <location>
        <begin position="754"/>
        <end position="806"/>
    </location>
</feature>
<dbReference type="PROSITE" id="PS50112">
    <property type="entry name" value="PAS"/>
    <property type="match status" value="4"/>
</dbReference>
<dbReference type="Gene3D" id="3.30.450.20">
    <property type="entry name" value="PAS domain"/>
    <property type="match status" value="6"/>
</dbReference>
<dbReference type="InterPro" id="IPR001633">
    <property type="entry name" value="EAL_dom"/>
</dbReference>
<dbReference type="Pfam" id="PF08447">
    <property type="entry name" value="PAS_3"/>
    <property type="match status" value="3"/>
</dbReference>
<dbReference type="InterPro" id="IPR013656">
    <property type="entry name" value="PAS_4"/>
</dbReference>
<evidence type="ECO:0000256" key="6">
    <source>
        <dbReference type="SAM" id="Coils"/>
    </source>
</evidence>
<dbReference type="EC" id="3.1.4.52" evidence="2"/>
<dbReference type="SUPFAM" id="SSF55073">
    <property type="entry name" value="Nucleotide cyclase"/>
    <property type="match status" value="1"/>
</dbReference>
<feature type="domain" description="PAC" evidence="8">
    <location>
        <begin position="374"/>
        <end position="427"/>
    </location>
</feature>
<evidence type="ECO:0000259" key="7">
    <source>
        <dbReference type="PROSITE" id="PS50112"/>
    </source>
</evidence>
<keyword evidence="6" id="KW-0175">Coiled coil</keyword>
<feature type="domain" description="PAC" evidence="8">
    <location>
        <begin position="628"/>
        <end position="680"/>
    </location>
</feature>
<dbReference type="FunFam" id="3.20.20.450:FF:000001">
    <property type="entry name" value="Cyclic di-GMP phosphodiesterase yahA"/>
    <property type="match status" value="1"/>
</dbReference>
<feature type="domain" description="PAC" evidence="8">
    <location>
        <begin position="1003"/>
        <end position="1055"/>
    </location>
</feature>
<comment type="catalytic activity">
    <reaction evidence="4">
        <text>3',3'-c-di-GMP + H2O = 5'-phosphoguanylyl(3'-&gt;5')guanosine + H(+)</text>
        <dbReference type="Rhea" id="RHEA:24902"/>
        <dbReference type="ChEBI" id="CHEBI:15377"/>
        <dbReference type="ChEBI" id="CHEBI:15378"/>
        <dbReference type="ChEBI" id="CHEBI:58754"/>
        <dbReference type="ChEBI" id="CHEBI:58805"/>
        <dbReference type="EC" id="3.1.4.52"/>
    </reaction>
    <physiologicalReaction direction="left-to-right" evidence="4">
        <dbReference type="Rhea" id="RHEA:24903"/>
    </physiologicalReaction>
</comment>
<dbReference type="Gene3D" id="3.20.20.450">
    <property type="entry name" value="EAL domain"/>
    <property type="match status" value="1"/>
</dbReference>
<feature type="domain" description="PAS" evidence="7">
    <location>
        <begin position="428"/>
        <end position="495"/>
    </location>
</feature>
<dbReference type="InterPro" id="IPR043128">
    <property type="entry name" value="Rev_trsase/Diguanyl_cyclase"/>
</dbReference>
<proteinExistence type="predicted"/>
<dbReference type="NCBIfam" id="TIGR00229">
    <property type="entry name" value="sensory_box"/>
    <property type="match status" value="4"/>
</dbReference>
<evidence type="ECO:0000259" key="11">
    <source>
        <dbReference type="PROSITE" id="PS51371"/>
    </source>
</evidence>